<dbReference type="EMBL" id="JALKII010000003">
    <property type="protein sequence ID" value="MCK0537404.1"/>
    <property type="molecule type" value="Genomic_DNA"/>
</dbReference>
<comment type="subcellular location">
    <subcellularLocation>
        <location evidence="10">Cell membrane</location>
        <topology evidence="10">Multi-pass membrane protein</topology>
    </subcellularLocation>
</comment>
<dbReference type="GO" id="GO:0004366">
    <property type="term" value="F:glycerol-3-phosphate O-acyltransferase activity"/>
    <property type="evidence" value="ECO:0007669"/>
    <property type="project" value="UniProtKB-EC"/>
</dbReference>
<evidence type="ECO:0000256" key="6">
    <source>
        <dbReference type="ARBA" id="ARBA00023098"/>
    </source>
</evidence>
<evidence type="ECO:0000256" key="8">
    <source>
        <dbReference type="ARBA" id="ARBA00023209"/>
    </source>
</evidence>
<dbReference type="EC" id="2.3.1.275" evidence="10"/>
<dbReference type="Pfam" id="PF02660">
    <property type="entry name" value="G3P_acyltransf"/>
    <property type="match status" value="1"/>
</dbReference>
<comment type="pathway">
    <text evidence="10">Lipid metabolism; phospholipid metabolism.</text>
</comment>
<keyword evidence="1 10" id="KW-1003">Cell membrane</keyword>
<evidence type="ECO:0000313" key="12">
    <source>
        <dbReference type="Proteomes" id="UP001165524"/>
    </source>
</evidence>
<evidence type="ECO:0000256" key="1">
    <source>
        <dbReference type="ARBA" id="ARBA00022475"/>
    </source>
</evidence>
<reference evidence="11" key="1">
    <citation type="submission" date="2022-04" db="EMBL/GenBank/DDBJ databases">
        <title>Alcanivorax sp. CY1518 draft genome sequence.</title>
        <authorList>
            <person name="Zhao G."/>
            <person name="An M."/>
        </authorList>
    </citation>
    <scope>NUCLEOTIDE SEQUENCE</scope>
    <source>
        <strain evidence="11">CY1518</strain>
    </source>
</reference>
<keyword evidence="11" id="KW-0012">Acyltransferase</keyword>
<feature type="transmembrane region" description="Helical" evidence="10">
    <location>
        <begin position="120"/>
        <end position="144"/>
    </location>
</feature>
<evidence type="ECO:0000313" key="11">
    <source>
        <dbReference type="EMBL" id="MCK0537404.1"/>
    </source>
</evidence>
<comment type="catalytic activity">
    <reaction evidence="10">
        <text>an acyl phosphate + sn-glycerol 3-phosphate = a 1-acyl-sn-glycero-3-phosphate + phosphate</text>
        <dbReference type="Rhea" id="RHEA:34075"/>
        <dbReference type="ChEBI" id="CHEBI:43474"/>
        <dbReference type="ChEBI" id="CHEBI:57597"/>
        <dbReference type="ChEBI" id="CHEBI:57970"/>
        <dbReference type="ChEBI" id="CHEBI:59918"/>
        <dbReference type="EC" id="2.3.1.275"/>
    </reaction>
</comment>
<dbReference type="PANTHER" id="PTHR30309">
    <property type="entry name" value="INNER MEMBRANE PROTEIN YGIH"/>
    <property type="match status" value="1"/>
</dbReference>
<keyword evidence="3 10" id="KW-0808">Transferase</keyword>
<keyword evidence="8 10" id="KW-0594">Phospholipid biosynthesis</keyword>
<dbReference type="RefSeq" id="WP_246950813.1">
    <property type="nucleotide sequence ID" value="NZ_JALKII010000003.1"/>
</dbReference>
<keyword evidence="12" id="KW-1185">Reference proteome</keyword>
<feature type="transmembrane region" description="Helical" evidence="10">
    <location>
        <begin position="62"/>
        <end position="82"/>
    </location>
</feature>
<name>A0ABT0E6X0_9GAMM</name>
<evidence type="ECO:0000256" key="9">
    <source>
        <dbReference type="ARBA" id="ARBA00023264"/>
    </source>
</evidence>
<dbReference type="HAMAP" id="MF_01043">
    <property type="entry name" value="PlsY"/>
    <property type="match status" value="1"/>
</dbReference>
<keyword evidence="9 10" id="KW-1208">Phospholipid metabolism</keyword>
<gene>
    <name evidence="10 11" type="primary">plsY</name>
    <name evidence="11" type="ORF">MU846_06725</name>
</gene>
<keyword evidence="7 10" id="KW-0472">Membrane</keyword>
<evidence type="ECO:0000256" key="3">
    <source>
        <dbReference type="ARBA" id="ARBA00022679"/>
    </source>
</evidence>
<accession>A0ABT0E6X0</accession>
<dbReference type="Proteomes" id="UP001165524">
    <property type="component" value="Unassembled WGS sequence"/>
</dbReference>
<comment type="subunit">
    <text evidence="10">Probably interacts with PlsX.</text>
</comment>
<organism evidence="11 12">
    <name type="scientific">Alcanivorax quisquiliarum</name>
    <dbReference type="NCBI Taxonomy" id="2933565"/>
    <lineage>
        <taxon>Bacteria</taxon>
        <taxon>Pseudomonadati</taxon>
        <taxon>Pseudomonadota</taxon>
        <taxon>Gammaproteobacteria</taxon>
        <taxon>Oceanospirillales</taxon>
        <taxon>Alcanivoracaceae</taxon>
        <taxon>Alcanivorax</taxon>
    </lineage>
</organism>
<sequence>MDLITLQDARWLIPPLCLAAYLLGSISSAILICRLFGYPDPRTQGSSNPGATNVMRIAGKPAAALTLAGDVLKGVVPVLIAWQLGLSATATALIGCFAFLGHLLPVFFQFRGGKGVATAFGLLFALYWPIGIMTGITWLVVFGIGRISSLASIIAFLVMPVTVWYWLPGAFWPMLLLTLVLLARHHSNIRKLIKGEELGFRKSRR</sequence>
<dbReference type="SMART" id="SM01207">
    <property type="entry name" value="G3P_acyltransf"/>
    <property type="match status" value="1"/>
</dbReference>
<evidence type="ECO:0000256" key="7">
    <source>
        <dbReference type="ARBA" id="ARBA00023136"/>
    </source>
</evidence>
<dbReference type="InterPro" id="IPR003811">
    <property type="entry name" value="G3P_acylTferase_PlsY"/>
</dbReference>
<comment type="similarity">
    <text evidence="10">Belongs to the PlsY family.</text>
</comment>
<keyword evidence="5 10" id="KW-1133">Transmembrane helix</keyword>
<evidence type="ECO:0000256" key="2">
    <source>
        <dbReference type="ARBA" id="ARBA00022516"/>
    </source>
</evidence>
<keyword evidence="4 10" id="KW-0812">Transmembrane</keyword>
<evidence type="ECO:0000256" key="4">
    <source>
        <dbReference type="ARBA" id="ARBA00022692"/>
    </source>
</evidence>
<protein>
    <recommendedName>
        <fullName evidence="10">Glycerol-3-phosphate acyltransferase</fullName>
    </recommendedName>
    <alternativeName>
        <fullName evidence="10">Acyl-PO4 G3P acyltransferase</fullName>
    </alternativeName>
    <alternativeName>
        <fullName evidence="10">Acyl-phosphate--glycerol-3-phosphate acyltransferase</fullName>
    </alternativeName>
    <alternativeName>
        <fullName evidence="10">G3P acyltransferase</fullName>
        <shortName evidence="10">GPAT</shortName>
        <ecNumber evidence="10">2.3.1.275</ecNumber>
    </alternativeName>
    <alternativeName>
        <fullName evidence="10">Lysophosphatidic acid synthase</fullName>
        <shortName evidence="10">LPA synthase</shortName>
    </alternativeName>
</protein>
<keyword evidence="6 10" id="KW-0443">Lipid metabolism</keyword>
<proteinExistence type="inferred from homology"/>
<keyword evidence="2 10" id="KW-0444">Lipid biosynthesis</keyword>
<evidence type="ECO:0000256" key="5">
    <source>
        <dbReference type="ARBA" id="ARBA00022989"/>
    </source>
</evidence>
<comment type="caution">
    <text evidence="11">The sequence shown here is derived from an EMBL/GenBank/DDBJ whole genome shotgun (WGS) entry which is preliminary data.</text>
</comment>
<feature type="transmembrane region" description="Helical" evidence="10">
    <location>
        <begin position="88"/>
        <end position="108"/>
    </location>
</feature>
<evidence type="ECO:0000256" key="10">
    <source>
        <dbReference type="HAMAP-Rule" id="MF_01043"/>
    </source>
</evidence>
<comment type="function">
    <text evidence="10">Catalyzes the transfer of an acyl group from acyl-phosphate (acyl-PO(4)) to glycerol-3-phosphate (G3P) to form lysophosphatidic acid (LPA). This enzyme utilizes acyl-phosphate as fatty acyl donor, but not acyl-CoA or acyl-ACP.</text>
</comment>
<feature type="transmembrane region" description="Helical" evidence="10">
    <location>
        <begin position="12"/>
        <end position="37"/>
    </location>
</feature>
<feature type="transmembrane region" description="Helical" evidence="10">
    <location>
        <begin position="164"/>
        <end position="183"/>
    </location>
</feature>
<dbReference type="PANTHER" id="PTHR30309:SF0">
    <property type="entry name" value="GLYCEROL-3-PHOSPHATE ACYLTRANSFERASE-RELATED"/>
    <property type="match status" value="1"/>
</dbReference>
<dbReference type="NCBIfam" id="TIGR00023">
    <property type="entry name" value="glycerol-3-phosphate 1-O-acyltransferase PlsY"/>
    <property type="match status" value="1"/>
</dbReference>